<dbReference type="Proteomes" id="UP000095287">
    <property type="component" value="Unplaced"/>
</dbReference>
<dbReference type="WBParaSite" id="L893_g8605.t1">
    <property type="protein sequence ID" value="L893_g8605.t1"/>
    <property type="gene ID" value="L893_g8605"/>
</dbReference>
<sequence>MWRIVRQLLNQERVIQQMADSRPMRLAARFAISTFYTGKDALSKSSPIGRIYNKTKTLFAEEYRKSLQQKS</sequence>
<organism evidence="1 2">
    <name type="scientific">Steinernema glaseri</name>
    <dbReference type="NCBI Taxonomy" id="37863"/>
    <lineage>
        <taxon>Eukaryota</taxon>
        <taxon>Metazoa</taxon>
        <taxon>Ecdysozoa</taxon>
        <taxon>Nematoda</taxon>
        <taxon>Chromadorea</taxon>
        <taxon>Rhabditida</taxon>
        <taxon>Tylenchina</taxon>
        <taxon>Panagrolaimomorpha</taxon>
        <taxon>Strongyloidoidea</taxon>
        <taxon>Steinernematidae</taxon>
        <taxon>Steinernema</taxon>
    </lineage>
</organism>
<dbReference type="AlphaFoldDB" id="A0A1I8AS52"/>
<evidence type="ECO:0000313" key="2">
    <source>
        <dbReference type="WBParaSite" id="L893_g8605.t1"/>
    </source>
</evidence>
<reference evidence="2" key="1">
    <citation type="submission" date="2016-11" db="UniProtKB">
        <authorList>
            <consortium name="WormBaseParasite"/>
        </authorList>
    </citation>
    <scope>IDENTIFICATION</scope>
</reference>
<protein>
    <submittedName>
        <fullName evidence="2">Peroxisomal membrane protein PEX16</fullName>
    </submittedName>
</protein>
<name>A0A1I8AS52_9BILA</name>
<keyword evidence="1" id="KW-1185">Reference proteome</keyword>
<evidence type="ECO:0000313" key="1">
    <source>
        <dbReference type="Proteomes" id="UP000095287"/>
    </source>
</evidence>
<accession>A0A1I8AS52</accession>
<proteinExistence type="predicted"/>